<dbReference type="Proteomes" id="UP000670152">
    <property type="component" value="Unassembled WGS sequence"/>
</dbReference>
<evidence type="ECO:0000313" key="1">
    <source>
        <dbReference type="EMBL" id="KAG5335568.1"/>
    </source>
</evidence>
<sequence>NKTNLRIMEWNANGLLRYQQELRSVLGIEKIDVCLISETLTKQSYIKFRGYKVYHAIHPANTARSRSAIIIEDNTLHQEGQDLGTNKIPKLIREKRKLRRKWHQIRVLQEKT</sequence>
<gene>
    <name evidence="1" type="primary">Pol_2</name>
    <name evidence="1" type="ORF">G6Z77_0000155</name>
</gene>
<comment type="caution">
    <text evidence="1">The sequence shown here is derived from an EMBL/GenBank/DDBJ whole genome shotgun (WGS) entry which is preliminary data.</text>
</comment>
<dbReference type="InterPro" id="IPR036691">
    <property type="entry name" value="Endo/exonu/phosph_ase_sf"/>
</dbReference>
<dbReference type="SUPFAM" id="SSF56219">
    <property type="entry name" value="DNase I-like"/>
    <property type="match status" value="1"/>
</dbReference>
<dbReference type="OrthoDB" id="7550275at2759"/>
<dbReference type="AlphaFoldDB" id="A0A836JWW5"/>
<name>A0A836JWW5_9HYME</name>
<feature type="non-terminal residue" evidence="1">
    <location>
        <position position="1"/>
    </location>
</feature>
<evidence type="ECO:0000313" key="2">
    <source>
        <dbReference type="Proteomes" id="UP000670152"/>
    </source>
</evidence>
<proteinExistence type="predicted"/>
<reference evidence="1 2" key="1">
    <citation type="submission" date="2020-02" db="EMBL/GenBank/DDBJ databases">
        <title>Relaxed selection underlies rapid genomic changes in the transitions from sociality to social parasitism in ants.</title>
        <authorList>
            <person name="Bi X."/>
        </authorList>
    </citation>
    <scope>NUCLEOTIDE SEQUENCE [LARGE SCALE GENOMIC DNA]</scope>
    <source>
        <strain evidence="1">BGI-DK2014b</strain>
        <tissue evidence="1">Whole body</tissue>
    </source>
</reference>
<accession>A0A836JWW5</accession>
<protein>
    <submittedName>
        <fullName evidence="1">RTJK polymerase</fullName>
    </submittedName>
</protein>
<organism evidence="1 2">
    <name type="scientific">Acromyrmex heyeri</name>
    <dbReference type="NCBI Taxonomy" id="230685"/>
    <lineage>
        <taxon>Eukaryota</taxon>
        <taxon>Metazoa</taxon>
        <taxon>Ecdysozoa</taxon>
        <taxon>Arthropoda</taxon>
        <taxon>Hexapoda</taxon>
        <taxon>Insecta</taxon>
        <taxon>Pterygota</taxon>
        <taxon>Neoptera</taxon>
        <taxon>Endopterygota</taxon>
        <taxon>Hymenoptera</taxon>
        <taxon>Apocrita</taxon>
        <taxon>Aculeata</taxon>
        <taxon>Formicoidea</taxon>
        <taxon>Formicidae</taxon>
        <taxon>Myrmicinae</taxon>
        <taxon>Acromyrmex</taxon>
    </lineage>
</organism>
<feature type="non-terminal residue" evidence="1">
    <location>
        <position position="112"/>
    </location>
</feature>
<dbReference type="EMBL" id="JAANIB010003943">
    <property type="protein sequence ID" value="KAG5335568.1"/>
    <property type="molecule type" value="Genomic_DNA"/>
</dbReference>
<dbReference type="Gene3D" id="3.60.10.10">
    <property type="entry name" value="Endonuclease/exonuclease/phosphatase"/>
    <property type="match status" value="1"/>
</dbReference>
<keyword evidence="2" id="KW-1185">Reference proteome</keyword>